<evidence type="ECO:0000256" key="1">
    <source>
        <dbReference type="ARBA" id="ARBA00004613"/>
    </source>
</evidence>
<dbReference type="Proteomes" id="UP000663828">
    <property type="component" value="Unassembled WGS sequence"/>
</dbReference>
<keyword evidence="3" id="KW-0723">Serine/threonine-protein kinase</keyword>
<dbReference type="SMART" id="SM00811">
    <property type="entry name" value="Alpha_kinase"/>
    <property type="match status" value="1"/>
</dbReference>
<dbReference type="AlphaFoldDB" id="A0A815TIS0"/>
<dbReference type="Pfam" id="PF25106">
    <property type="entry name" value="VWA_4"/>
    <property type="match status" value="1"/>
</dbReference>
<evidence type="ECO:0000313" key="8">
    <source>
        <dbReference type="EMBL" id="CAF1506026.1"/>
    </source>
</evidence>
<organism evidence="8 11">
    <name type="scientific">Adineta ricciae</name>
    <name type="common">Rotifer</name>
    <dbReference type="NCBI Taxonomy" id="249248"/>
    <lineage>
        <taxon>Eukaryota</taxon>
        <taxon>Metazoa</taxon>
        <taxon>Spiralia</taxon>
        <taxon>Gnathifera</taxon>
        <taxon>Rotifera</taxon>
        <taxon>Eurotatoria</taxon>
        <taxon>Bdelloidea</taxon>
        <taxon>Adinetida</taxon>
        <taxon>Adinetidae</taxon>
        <taxon>Adineta</taxon>
    </lineage>
</organism>
<comment type="subcellular location">
    <subcellularLocation>
        <location evidence="1">Secreted</location>
    </subcellularLocation>
</comment>
<dbReference type="InterPro" id="IPR011009">
    <property type="entry name" value="Kinase-like_dom_sf"/>
</dbReference>
<accession>A0A815TIS0</accession>
<dbReference type="InterPro" id="IPR056861">
    <property type="entry name" value="HMCN1-like_VWA"/>
</dbReference>
<evidence type="ECO:0000259" key="7">
    <source>
        <dbReference type="PROSITE" id="PS51158"/>
    </source>
</evidence>
<proteinExistence type="predicted"/>
<keyword evidence="4" id="KW-0808">Transferase</keyword>
<dbReference type="PANTHER" id="PTHR47763">
    <property type="entry name" value="ALPHA-PROTEIN KINASE VWKA"/>
    <property type="match status" value="1"/>
</dbReference>
<reference evidence="8" key="1">
    <citation type="submission" date="2021-02" db="EMBL/GenBank/DDBJ databases">
        <authorList>
            <person name="Nowell W R."/>
        </authorList>
    </citation>
    <scope>NUCLEOTIDE SEQUENCE</scope>
</reference>
<dbReference type="Pfam" id="PF02816">
    <property type="entry name" value="Alpha_kinase"/>
    <property type="match status" value="1"/>
</dbReference>
<dbReference type="Gene3D" id="3.40.50.410">
    <property type="entry name" value="von Willebrand factor, type A domain"/>
    <property type="match status" value="1"/>
</dbReference>
<dbReference type="Gene3D" id="3.20.200.10">
    <property type="entry name" value="MHCK/EF2 kinase"/>
    <property type="match status" value="1"/>
</dbReference>
<dbReference type="OrthoDB" id="301415at2759"/>
<dbReference type="PANTHER" id="PTHR47763:SF4">
    <property type="entry name" value="ALPHA-PROTEIN KINASE VWKA"/>
    <property type="match status" value="1"/>
</dbReference>
<dbReference type="EMBL" id="CAJNOJ010000663">
    <property type="protein sequence ID" value="CAF1506026.1"/>
    <property type="molecule type" value="Genomic_DNA"/>
</dbReference>
<evidence type="ECO:0000313" key="9">
    <source>
        <dbReference type="EMBL" id="CAF1630881.1"/>
    </source>
</evidence>
<dbReference type="Proteomes" id="UP000663852">
    <property type="component" value="Unassembled WGS sequence"/>
</dbReference>
<dbReference type="SUPFAM" id="SSF56112">
    <property type="entry name" value="Protein kinase-like (PK-like)"/>
    <property type="match status" value="1"/>
</dbReference>
<keyword evidence="2" id="KW-0964">Secreted</keyword>
<evidence type="ECO:0000256" key="5">
    <source>
        <dbReference type="ARBA" id="ARBA00022729"/>
    </source>
</evidence>
<gene>
    <name evidence="8" type="ORF">EDS130_LOCUS42936</name>
    <name evidence="9" type="ORF">XAT740_LOCUS51631</name>
</gene>
<dbReference type="SUPFAM" id="SSF53300">
    <property type="entry name" value="vWA-like"/>
    <property type="match status" value="1"/>
</dbReference>
<evidence type="ECO:0000256" key="4">
    <source>
        <dbReference type="ARBA" id="ARBA00022679"/>
    </source>
</evidence>
<sequence>MRELRKNPNNKLLHNQITENMESLARIKDWTSLVNTDDGIAVVKEQMKSQLQREINQRKYEVDEVLKISKAQSATDICFLVDCTCSMKKYIVAAKTQIHQLTDTIIQLYAIKPRLAFIGYRDTDTDPEQLDFTDDVDTFYIFLEKLKLTSGHDRCEDVFGGLEIVPKLSWSNPNRVLIHICDAPCHGRDYHTFTKSRHDKYPKGDPKNREVSKLLLDIKRSKIIYCSIQLNKSVKKMFEEFVFIYGEVFEIHVNDPNTLMKHISMQTSSIIMNSIQSTMSSFRTSNMPLKSYTLLKKIPDWNAIEVHAVHTIEIIQPQAMDDIFRPLFFGQEYSTVLQAFSHWTYHITAGRYMVVDLQGAKTDNAYILTDPAIHCDDILRFKHTRTNLGVKGMDRFFNTHVCSEICARLELPAEKSQLLNKTKTNAYKSFEYADLLDATDEMDEATSKFEIMHLETEDQQANTTSF</sequence>
<dbReference type="InterPro" id="IPR004166">
    <property type="entry name" value="a-kinase_dom"/>
</dbReference>
<evidence type="ECO:0000256" key="6">
    <source>
        <dbReference type="ARBA" id="ARBA00022777"/>
    </source>
</evidence>
<evidence type="ECO:0000313" key="11">
    <source>
        <dbReference type="Proteomes" id="UP000663852"/>
    </source>
</evidence>
<protein>
    <recommendedName>
        <fullName evidence="7">Alpha-type protein kinase domain-containing protein</fullName>
    </recommendedName>
</protein>
<evidence type="ECO:0000256" key="2">
    <source>
        <dbReference type="ARBA" id="ARBA00022525"/>
    </source>
</evidence>
<evidence type="ECO:0000256" key="3">
    <source>
        <dbReference type="ARBA" id="ARBA00022527"/>
    </source>
</evidence>
<dbReference type="GO" id="GO:0004674">
    <property type="term" value="F:protein serine/threonine kinase activity"/>
    <property type="evidence" value="ECO:0007669"/>
    <property type="project" value="UniProtKB-KW"/>
</dbReference>
<dbReference type="GO" id="GO:0005524">
    <property type="term" value="F:ATP binding"/>
    <property type="evidence" value="ECO:0007669"/>
    <property type="project" value="InterPro"/>
</dbReference>
<comment type="caution">
    <text evidence="8">The sequence shown here is derived from an EMBL/GenBank/DDBJ whole genome shotgun (WGS) entry which is preliminary data.</text>
</comment>
<keyword evidence="5" id="KW-0732">Signal</keyword>
<name>A0A815TIS0_ADIRI</name>
<evidence type="ECO:0000313" key="10">
    <source>
        <dbReference type="Proteomes" id="UP000663828"/>
    </source>
</evidence>
<keyword evidence="6" id="KW-0418">Kinase</keyword>
<keyword evidence="10" id="KW-1185">Reference proteome</keyword>
<dbReference type="EMBL" id="CAJNOR010008264">
    <property type="protein sequence ID" value="CAF1630881.1"/>
    <property type="molecule type" value="Genomic_DNA"/>
</dbReference>
<dbReference type="InterPro" id="IPR036465">
    <property type="entry name" value="vWFA_dom_sf"/>
</dbReference>
<dbReference type="PROSITE" id="PS51158">
    <property type="entry name" value="ALPHA_KINASE"/>
    <property type="match status" value="1"/>
</dbReference>
<feature type="domain" description="Alpha-type protein kinase" evidence="7">
    <location>
        <begin position="162"/>
        <end position="414"/>
    </location>
</feature>
<dbReference type="InterPro" id="IPR052969">
    <property type="entry name" value="Thr-specific_kinase-like"/>
</dbReference>